<dbReference type="GO" id="GO:0005886">
    <property type="term" value="C:plasma membrane"/>
    <property type="evidence" value="ECO:0007669"/>
    <property type="project" value="TreeGrafter"/>
</dbReference>
<comment type="similarity">
    <text evidence="3">Belongs to the long-chain O-acyltransferase family.</text>
</comment>
<dbReference type="InterPro" id="IPR009721">
    <property type="entry name" value="O-acyltransferase_WSD1_C"/>
</dbReference>
<dbReference type="SUPFAM" id="SSF52777">
    <property type="entry name" value="CoA-dependent acyltransferases"/>
    <property type="match status" value="1"/>
</dbReference>
<evidence type="ECO:0000256" key="7">
    <source>
        <dbReference type="ARBA" id="ARBA00022798"/>
    </source>
</evidence>
<comment type="catalytic activity">
    <reaction evidence="10">
        <text>an acyl-CoA + a 1,2-diacyl-sn-glycerol = a triacyl-sn-glycerol + CoA</text>
        <dbReference type="Rhea" id="RHEA:10868"/>
        <dbReference type="ChEBI" id="CHEBI:17815"/>
        <dbReference type="ChEBI" id="CHEBI:57287"/>
        <dbReference type="ChEBI" id="CHEBI:58342"/>
        <dbReference type="ChEBI" id="CHEBI:64615"/>
        <dbReference type="EC" id="2.3.1.20"/>
    </reaction>
</comment>
<keyword evidence="7" id="KW-0319">Glycerol metabolism</keyword>
<name>A0A2G3PI57_WILMA</name>
<dbReference type="PANTHER" id="PTHR31650">
    <property type="entry name" value="O-ACYLTRANSFERASE (WSD1-LIKE) FAMILY PROTEIN"/>
    <property type="match status" value="1"/>
</dbReference>
<dbReference type="EMBL" id="PEBD01000010">
    <property type="protein sequence ID" value="PHV65497.1"/>
    <property type="molecule type" value="Genomic_DNA"/>
</dbReference>
<keyword evidence="8" id="KW-0443">Lipid metabolism</keyword>
<proteinExistence type="inferred from homology"/>
<evidence type="ECO:0000256" key="3">
    <source>
        <dbReference type="ARBA" id="ARBA00009587"/>
    </source>
</evidence>
<dbReference type="InterPro" id="IPR004255">
    <property type="entry name" value="O-acyltransferase_WSD1_N"/>
</dbReference>
<gene>
    <name evidence="13" type="ORF">CSW57_17220</name>
</gene>
<reference evidence="13 14" key="1">
    <citation type="submission" date="2017-10" db="EMBL/GenBank/DDBJ databases">
        <title>The draft genome sequence of Williamsia sp. BULT 1.1 isolated from the semi-arid grassland soils from South Africa.</title>
        <authorList>
            <person name="Kabwe M.H."/>
            <person name="Govender N."/>
            <person name="Mutseka Lunga P."/>
            <person name="Vikram S."/>
            <person name="Makhalanyane T.P."/>
        </authorList>
    </citation>
    <scope>NUCLEOTIDE SEQUENCE [LARGE SCALE GENOMIC DNA]</scope>
    <source>
        <strain evidence="13 14">BULT 1.1</strain>
    </source>
</reference>
<evidence type="ECO:0000313" key="13">
    <source>
        <dbReference type="EMBL" id="PHV65497.1"/>
    </source>
</evidence>
<dbReference type="Gene3D" id="3.30.559.10">
    <property type="entry name" value="Chloramphenicol acetyltransferase-like domain"/>
    <property type="match status" value="1"/>
</dbReference>
<sequence>MERMTGPDALMLNMETSTTPMHTLKVAILDASNRGTPVTLAELRALVPRYLGHFPRATQRIEALRGHRGRPFWVPDMSFRIAHHIDEHTLPAPGDQSQLDELLAALATKGLSRDRPLWAMTLVHGLRDDRQAVVIRVHHAVVDGLAALNCFRTVTSDSPGAAAAEPNPWSVDDATPPERAEMRAMARRESVRLMRDLPHVVADVYRTGVAARRFEQRRAVPHFMGADRTSFNTPSSHRRRCASASIPLADVRRVAVATGTTVNGAFHGIVAGAIRAERLARRERTDRPAVGMFGVCRDLSSPRRQGNELATATVYLHTEIVDPVERVRATASSCAAAVSLRRQLGFDLTEHLATYTGRLGPWARPIAAPIAPLVMNHITTANMPGPKEHRWIGDVKVEQWTSFALAIAPADVNLTAYSYAGQLSMGLITTPESMADPAAFLGRVQSSLDELTSALRTAERLDR</sequence>
<accession>A0A2G3PI57</accession>
<evidence type="ECO:0000313" key="14">
    <source>
        <dbReference type="Proteomes" id="UP000225108"/>
    </source>
</evidence>
<evidence type="ECO:0000256" key="9">
    <source>
        <dbReference type="ARBA" id="ARBA00023315"/>
    </source>
</evidence>
<dbReference type="InterPro" id="IPR023213">
    <property type="entry name" value="CAT-like_dom_sf"/>
</dbReference>
<dbReference type="GO" id="GO:0004144">
    <property type="term" value="F:diacylglycerol O-acyltransferase activity"/>
    <property type="evidence" value="ECO:0007669"/>
    <property type="project" value="UniProtKB-EC"/>
</dbReference>
<keyword evidence="6 13" id="KW-0808">Transferase</keyword>
<dbReference type="Pfam" id="PF03007">
    <property type="entry name" value="WS_DGAT_cat"/>
    <property type="match status" value="1"/>
</dbReference>
<evidence type="ECO:0000259" key="11">
    <source>
        <dbReference type="Pfam" id="PF03007"/>
    </source>
</evidence>
<dbReference type="GO" id="GO:0071731">
    <property type="term" value="P:response to nitric oxide"/>
    <property type="evidence" value="ECO:0007669"/>
    <property type="project" value="TreeGrafter"/>
</dbReference>
<dbReference type="Pfam" id="PF06974">
    <property type="entry name" value="WS_DGAT_C"/>
    <property type="match status" value="1"/>
</dbReference>
<comment type="caution">
    <text evidence="13">The sequence shown here is derived from an EMBL/GenBank/DDBJ whole genome shotgun (WGS) entry which is preliminary data.</text>
</comment>
<dbReference type="GO" id="GO:0006071">
    <property type="term" value="P:glycerol metabolic process"/>
    <property type="evidence" value="ECO:0007669"/>
    <property type="project" value="UniProtKB-KW"/>
</dbReference>
<dbReference type="Proteomes" id="UP000225108">
    <property type="component" value="Unassembled WGS sequence"/>
</dbReference>
<evidence type="ECO:0000256" key="5">
    <source>
        <dbReference type="ARBA" id="ARBA00022516"/>
    </source>
</evidence>
<dbReference type="InterPro" id="IPR045034">
    <property type="entry name" value="O-acyltransferase_WSD1-like"/>
</dbReference>
<evidence type="ECO:0000256" key="6">
    <source>
        <dbReference type="ARBA" id="ARBA00022679"/>
    </source>
</evidence>
<feature type="domain" description="O-acyltransferase WSD1-like N-terminal" evidence="11">
    <location>
        <begin position="4"/>
        <end position="264"/>
    </location>
</feature>
<organism evidence="13 14">
    <name type="scientific">Williamsia marianensis</name>
    <dbReference type="NCBI Taxonomy" id="85044"/>
    <lineage>
        <taxon>Bacteria</taxon>
        <taxon>Bacillati</taxon>
        <taxon>Actinomycetota</taxon>
        <taxon>Actinomycetes</taxon>
        <taxon>Mycobacteriales</taxon>
        <taxon>Nocardiaceae</taxon>
        <taxon>Williamsia</taxon>
    </lineage>
</organism>
<dbReference type="GO" id="GO:0051701">
    <property type="term" value="P:biological process involved in interaction with host"/>
    <property type="evidence" value="ECO:0007669"/>
    <property type="project" value="TreeGrafter"/>
</dbReference>
<evidence type="ECO:0000256" key="1">
    <source>
        <dbReference type="ARBA" id="ARBA00004771"/>
    </source>
</evidence>
<evidence type="ECO:0000256" key="8">
    <source>
        <dbReference type="ARBA" id="ARBA00023098"/>
    </source>
</evidence>
<keyword evidence="9 13" id="KW-0012">Acyltransferase</keyword>
<dbReference type="GO" id="GO:0001666">
    <property type="term" value="P:response to hypoxia"/>
    <property type="evidence" value="ECO:0007669"/>
    <property type="project" value="TreeGrafter"/>
</dbReference>
<evidence type="ECO:0000259" key="12">
    <source>
        <dbReference type="Pfam" id="PF06974"/>
    </source>
</evidence>
<dbReference type="AlphaFoldDB" id="A0A2G3PI57"/>
<feature type="domain" description="O-acyltransferase WSD1 C-terminal" evidence="12">
    <location>
        <begin position="306"/>
        <end position="451"/>
    </location>
</feature>
<comment type="pathway">
    <text evidence="2">Lipid metabolism.</text>
</comment>
<keyword evidence="5" id="KW-0444">Lipid biosynthesis</keyword>
<dbReference type="UniPathway" id="UPA00282"/>
<dbReference type="PANTHER" id="PTHR31650:SF1">
    <property type="entry name" value="WAX ESTER SYNTHASE_DIACYLGLYCEROL ACYLTRANSFERASE 4-RELATED"/>
    <property type="match status" value="1"/>
</dbReference>
<protein>
    <recommendedName>
        <fullName evidence="4">diacylglycerol O-acyltransferase</fullName>
        <ecNumber evidence="4">2.3.1.20</ecNumber>
    </recommendedName>
</protein>
<dbReference type="GO" id="GO:0019432">
    <property type="term" value="P:triglyceride biosynthetic process"/>
    <property type="evidence" value="ECO:0007669"/>
    <property type="project" value="UniProtKB-UniPathway"/>
</dbReference>
<evidence type="ECO:0000256" key="10">
    <source>
        <dbReference type="ARBA" id="ARBA00048109"/>
    </source>
</evidence>
<evidence type="ECO:0000256" key="4">
    <source>
        <dbReference type="ARBA" id="ARBA00013244"/>
    </source>
</evidence>
<dbReference type="EC" id="2.3.1.20" evidence="4"/>
<comment type="pathway">
    <text evidence="1">Glycerolipid metabolism; triacylglycerol biosynthesis.</text>
</comment>
<evidence type="ECO:0000256" key="2">
    <source>
        <dbReference type="ARBA" id="ARBA00005189"/>
    </source>
</evidence>